<reference evidence="1 2" key="1">
    <citation type="journal article" date="2021" name="Int. J. Syst. Evol. Microbiol.">
        <title>Amazonocrinis nigriterrae gen. nov., sp. nov., Atlanticothrix silvestris gen. nov., sp. nov. and Dendronalium phyllosphericum gen. nov., sp. nov., nostocacean cyanobacteria from Brazilian environments.</title>
        <authorList>
            <person name="Alvarenga D.O."/>
            <person name="Andreote A.P.D."/>
            <person name="Branco L.H.Z."/>
            <person name="Delbaje E."/>
            <person name="Cruz R.B."/>
            <person name="Varani A.M."/>
            <person name="Fiore M.F."/>
        </authorList>
    </citation>
    <scope>NUCLEOTIDE SEQUENCE [LARGE SCALE GENOMIC DNA]</scope>
    <source>
        <strain evidence="1 2">CENA369</strain>
    </source>
</reference>
<comment type="caution">
    <text evidence="1">The sequence shown here is derived from an EMBL/GenBank/DDBJ whole genome shotgun (WGS) entry which is preliminary data.</text>
</comment>
<gene>
    <name evidence="1" type="ORF">I8752_29200</name>
</gene>
<proteinExistence type="predicted"/>
<dbReference type="Proteomes" id="UP000662314">
    <property type="component" value="Unassembled WGS sequence"/>
</dbReference>
<keyword evidence="2" id="KW-1185">Reference proteome</keyword>
<name>A0A8J7IHV0_9NOST</name>
<dbReference type="AlphaFoldDB" id="A0A8J7IHV0"/>
<evidence type="ECO:0000313" key="1">
    <source>
        <dbReference type="EMBL" id="MBH8576987.1"/>
    </source>
</evidence>
<dbReference type="EMBL" id="JAECZA010000247">
    <property type="protein sequence ID" value="MBH8576987.1"/>
    <property type="molecule type" value="Genomic_DNA"/>
</dbReference>
<accession>A0A8J7IHV0</accession>
<dbReference type="RefSeq" id="WP_214435707.1">
    <property type="nucleotide sequence ID" value="NZ_CAWPUQ010000176.1"/>
</dbReference>
<evidence type="ECO:0000313" key="2">
    <source>
        <dbReference type="Proteomes" id="UP000662314"/>
    </source>
</evidence>
<organism evidence="1 2">
    <name type="scientific">Dendronalium phyllosphericum CENA369</name>
    <dbReference type="NCBI Taxonomy" id="1725256"/>
    <lineage>
        <taxon>Bacteria</taxon>
        <taxon>Bacillati</taxon>
        <taxon>Cyanobacteriota</taxon>
        <taxon>Cyanophyceae</taxon>
        <taxon>Nostocales</taxon>
        <taxon>Nostocaceae</taxon>
        <taxon>Dendronalium</taxon>
        <taxon>Dendronalium phyllosphericum</taxon>
    </lineage>
</organism>
<protein>
    <submittedName>
        <fullName evidence="1">Uncharacterized protein</fullName>
    </submittedName>
</protein>
<sequence>MSGVRNWALIRRGLINGTSYNAEVNSHFGDTSADAGRDAAKNLCLIIPTDSMQIAAQRQSFFYHQVLKIQNKPIIIGQPKTIFDSEVTYHPEVSIEFRQDFASVSQGRRAKDARFGWRLMNETSESLTFEKINNVATLVYQQFFANNNIFNYNKGKVIGWYTSPIDGLHLQLYCQNIDESERVAKYVVDAIDKTWHDNLFKTTTPKRNNLTPPPQITILGQQQDTPVWRPNVKVFAYKSYLTVWATENKVYDLIGRLANGSFYPIARDARHG</sequence>